<protein>
    <submittedName>
        <fullName evidence="2">DUF2470 domain-containing protein</fullName>
    </submittedName>
</protein>
<keyword evidence="3" id="KW-1185">Reference proteome</keyword>
<dbReference type="Pfam" id="PF10615">
    <property type="entry name" value="DUF2470"/>
    <property type="match status" value="1"/>
</dbReference>
<dbReference type="InterPro" id="IPR037119">
    <property type="entry name" value="Haem_oxidase_HugZ-like_sf"/>
</dbReference>
<comment type="caution">
    <text evidence="2">The sequence shown here is derived from an EMBL/GenBank/DDBJ whole genome shotgun (WGS) entry which is preliminary data.</text>
</comment>
<dbReference type="SUPFAM" id="SSF50475">
    <property type="entry name" value="FMN-binding split barrel"/>
    <property type="match status" value="1"/>
</dbReference>
<proteinExistence type="predicted"/>
<gene>
    <name evidence="2" type="ORF">GCM10010319_70100</name>
</gene>
<dbReference type="Gene3D" id="3.20.180.10">
    <property type="entry name" value="PNP-oxidase-like"/>
    <property type="match status" value="1"/>
</dbReference>
<sequence length="243" mass="26124">MPSAAERTRTLVQSTCSAVLLIPGLTGGTGAGTGLPAELLAPEARSVGPDGEVFLVFPADSPAVRAATHAQDDELAAVLEITDVAPVSVPNRIRGRAWLSGWLTSVPGVTEPGRMMLRLEVGESSVDDLWGAESVEPDDFARAHPDPLVEHEAELLQHLHSSHGEQVRALSSLLGERRPRCARDRAVPLSLGRYGLRVRFTTAHGEGTAADRSFDVRFEFPEPVRDITSLRQAMHALFDAAEE</sequence>
<dbReference type="Proteomes" id="UP001500063">
    <property type="component" value="Unassembled WGS sequence"/>
</dbReference>
<dbReference type="InterPro" id="IPR019595">
    <property type="entry name" value="DUF2470"/>
</dbReference>
<organism evidence="2 3">
    <name type="scientific">Streptomyces blastmyceticus</name>
    <dbReference type="NCBI Taxonomy" id="68180"/>
    <lineage>
        <taxon>Bacteria</taxon>
        <taxon>Bacillati</taxon>
        <taxon>Actinomycetota</taxon>
        <taxon>Actinomycetes</taxon>
        <taxon>Kitasatosporales</taxon>
        <taxon>Streptomycetaceae</taxon>
        <taxon>Streptomyces</taxon>
    </lineage>
</organism>
<feature type="domain" description="DUF2470" evidence="1">
    <location>
        <begin position="153"/>
        <end position="237"/>
    </location>
</feature>
<evidence type="ECO:0000313" key="2">
    <source>
        <dbReference type="EMBL" id="GAA0381644.1"/>
    </source>
</evidence>
<evidence type="ECO:0000259" key="1">
    <source>
        <dbReference type="Pfam" id="PF10615"/>
    </source>
</evidence>
<name>A0ABP3HVA6_9ACTN</name>
<dbReference type="EMBL" id="BAAABW010000043">
    <property type="protein sequence ID" value="GAA0381644.1"/>
    <property type="molecule type" value="Genomic_DNA"/>
</dbReference>
<evidence type="ECO:0000313" key="3">
    <source>
        <dbReference type="Proteomes" id="UP001500063"/>
    </source>
</evidence>
<reference evidence="3" key="1">
    <citation type="journal article" date="2019" name="Int. J. Syst. Evol. Microbiol.">
        <title>The Global Catalogue of Microorganisms (GCM) 10K type strain sequencing project: providing services to taxonomists for standard genome sequencing and annotation.</title>
        <authorList>
            <consortium name="The Broad Institute Genomics Platform"/>
            <consortium name="The Broad Institute Genome Sequencing Center for Infectious Disease"/>
            <person name="Wu L."/>
            <person name="Ma J."/>
        </authorList>
    </citation>
    <scope>NUCLEOTIDE SEQUENCE [LARGE SCALE GENOMIC DNA]</scope>
    <source>
        <strain evidence="3">JCM 4565</strain>
    </source>
</reference>
<accession>A0ABP3HVA6</accession>
<dbReference type="RefSeq" id="WP_344124493.1">
    <property type="nucleotide sequence ID" value="NZ_BAAABW010000043.1"/>
</dbReference>